<protein>
    <submittedName>
        <fullName evidence="1">Uncharacterized protein</fullName>
    </submittedName>
</protein>
<dbReference type="EMBL" id="JARNBH010000012">
    <property type="protein sequence ID" value="MEC0273830.1"/>
    <property type="molecule type" value="Genomic_DNA"/>
</dbReference>
<dbReference type="AlphaFoldDB" id="A0AAW9NB90"/>
<comment type="caution">
    <text evidence="1">The sequence shown here is derived from an EMBL/GenBank/DDBJ whole genome shotgun (WGS) entry which is preliminary data.</text>
</comment>
<dbReference type="RefSeq" id="WP_367406932.1">
    <property type="nucleotide sequence ID" value="NZ_JARNBH010000012.1"/>
</dbReference>
<reference evidence="1 2" key="1">
    <citation type="submission" date="2023-03" db="EMBL/GenBank/DDBJ databases">
        <title>Bacillus Genome Sequencing.</title>
        <authorList>
            <person name="Dunlap C."/>
        </authorList>
    </citation>
    <scope>NUCLEOTIDE SEQUENCE [LARGE SCALE GENOMIC DNA]</scope>
    <source>
        <strain evidence="1 2">B-41290</strain>
    </source>
</reference>
<sequence>MEEMKSSRKIKPFNIYHNEQSILGKDTHKGIQDCERILKLKLCKSSFFNYLSFIGVKLIVCGIKERGLLYLLNIDD</sequence>
<name>A0AAW9NB90_9BACI</name>
<keyword evidence="2" id="KW-1185">Reference proteome</keyword>
<dbReference type="Proteomes" id="UP001307168">
    <property type="component" value="Unassembled WGS sequence"/>
</dbReference>
<evidence type="ECO:0000313" key="1">
    <source>
        <dbReference type="EMBL" id="MEC0273830.1"/>
    </source>
</evidence>
<evidence type="ECO:0000313" key="2">
    <source>
        <dbReference type="Proteomes" id="UP001307168"/>
    </source>
</evidence>
<organism evidence="1 2">
    <name type="scientific">Peribacillus castrilensis</name>
    <dbReference type="NCBI Taxonomy" id="2897690"/>
    <lineage>
        <taxon>Bacteria</taxon>
        <taxon>Bacillati</taxon>
        <taxon>Bacillota</taxon>
        <taxon>Bacilli</taxon>
        <taxon>Bacillales</taxon>
        <taxon>Bacillaceae</taxon>
        <taxon>Peribacillus</taxon>
    </lineage>
</organism>
<accession>A0AAW9NB90</accession>
<proteinExistence type="predicted"/>
<gene>
    <name evidence="1" type="ORF">P4706_12300</name>
</gene>